<dbReference type="AlphaFoldDB" id="A0AAW7ZKD1"/>
<dbReference type="Gene3D" id="1.10.10.10">
    <property type="entry name" value="Winged helix-like DNA-binding domain superfamily/Winged helix DNA-binding domain"/>
    <property type="match status" value="1"/>
</dbReference>
<accession>A0AAW7ZKD1</accession>
<evidence type="ECO:0000313" key="3">
    <source>
        <dbReference type="Proteomes" id="UP001172911"/>
    </source>
</evidence>
<sequence length="330" mass="37650">MANPQPEQFTRLSNELYTAIMQANFSKRQRKILDLVIRMSYGCGKKFALLRPMDFELVGIHKTDIGQELAHLSQAEVLFIDGEQITLNKDYECWQVGLAHSISNERWNEVLNKNLGQSRVGKILTTKDSKGGKILTTNDIQVGKTPTNDGSEVGISPTSNWCFTNQSIGKIPTTRDPEANHYKTSQLPKEKVKEIIKEKGITPQPPLRGNNGQETIKDILTRFPRYTRTQTDKLLNYWQMISRTHKNRTIPSTNVAKEMNYWERFPVGIVMEAIELHLCKYPGKNQDYTAGIMRRLLKEKGGSESGTNSQPDQITNIDWSKFLWNGGKYL</sequence>
<evidence type="ECO:0000313" key="2">
    <source>
        <dbReference type="EMBL" id="MDO7788805.1"/>
    </source>
</evidence>
<organism evidence="2 3">
    <name type="scientific">Desulforamulus aquiferis</name>
    <dbReference type="NCBI Taxonomy" id="1397668"/>
    <lineage>
        <taxon>Bacteria</taxon>
        <taxon>Bacillati</taxon>
        <taxon>Bacillota</taxon>
        <taxon>Clostridia</taxon>
        <taxon>Eubacteriales</taxon>
        <taxon>Peptococcaceae</taxon>
        <taxon>Desulforamulus</taxon>
    </lineage>
</organism>
<protein>
    <submittedName>
        <fullName evidence="2">Replication protein</fullName>
    </submittedName>
</protein>
<dbReference type="EMBL" id="JARPTC010000025">
    <property type="protein sequence ID" value="MDO7788805.1"/>
    <property type="molecule type" value="Genomic_DNA"/>
</dbReference>
<reference evidence="2" key="2">
    <citation type="submission" date="2023-03" db="EMBL/GenBank/DDBJ databases">
        <authorList>
            <person name="Zhang Z."/>
        </authorList>
    </citation>
    <scope>NUCLEOTIDE SEQUENCE</scope>
    <source>
        <strain evidence="2">DSA</strain>
    </source>
</reference>
<keyword evidence="3" id="KW-1185">Reference proteome</keyword>
<name>A0AAW7ZKD1_9FIRM</name>
<dbReference type="GO" id="GO:0006260">
    <property type="term" value="P:DNA replication"/>
    <property type="evidence" value="ECO:0007669"/>
    <property type="project" value="InterPro"/>
</dbReference>
<feature type="domain" description="Bacteriophage lambda Replication protein O N-terminal" evidence="1">
    <location>
        <begin position="6"/>
        <end position="94"/>
    </location>
</feature>
<dbReference type="Proteomes" id="UP001172911">
    <property type="component" value="Unassembled WGS sequence"/>
</dbReference>
<comment type="caution">
    <text evidence="2">The sequence shown here is derived from an EMBL/GenBank/DDBJ whole genome shotgun (WGS) entry which is preliminary data.</text>
</comment>
<dbReference type="InterPro" id="IPR006497">
    <property type="entry name" value="Phage_lambda_VrpO_N"/>
</dbReference>
<reference evidence="2" key="1">
    <citation type="journal article" date="2023" name="J. Hazard. Mater.">
        <title>Anaerobic biodegradation of pyrene and benzo[a]pyrene by a new sulfate-reducing Desulforamulus aquiferis strain DSA.</title>
        <authorList>
            <person name="Zhang Z."/>
            <person name="Sun J."/>
            <person name="Gong X."/>
            <person name="Wang C."/>
            <person name="Wang H."/>
        </authorList>
    </citation>
    <scope>NUCLEOTIDE SEQUENCE</scope>
    <source>
        <strain evidence="2">DSA</strain>
    </source>
</reference>
<evidence type="ECO:0000259" key="1">
    <source>
        <dbReference type="Pfam" id="PF04492"/>
    </source>
</evidence>
<gene>
    <name evidence="2" type="ORF">P6N53_16390</name>
</gene>
<proteinExistence type="predicted"/>
<dbReference type="RefSeq" id="WP_304545068.1">
    <property type="nucleotide sequence ID" value="NZ_JARPTC010000025.1"/>
</dbReference>
<dbReference type="InterPro" id="IPR036388">
    <property type="entry name" value="WH-like_DNA-bd_sf"/>
</dbReference>
<dbReference type="Pfam" id="PF04492">
    <property type="entry name" value="Phage_rep_O"/>
    <property type="match status" value="1"/>
</dbReference>